<dbReference type="InterPro" id="IPR036425">
    <property type="entry name" value="MoaB/Mog-like_dom_sf"/>
</dbReference>
<dbReference type="Proteomes" id="UP000826254">
    <property type="component" value="Plasmid unnamed2"/>
</dbReference>
<feature type="domain" description="MoaB/Mog" evidence="2">
    <location>
        <begin position="195"/>
        <end position="329"/>
    </location>
</feature>
<dbReference type="SMART" id="SM00852">
    <property type="entry name" value="MoCF_biosynth"/>
    <property type="match status" value="1"/>
</dbReference>
<dbReference type="Gene3D" id="3.90.105.10">
    <property type="entry name" value="Molybdopterin biosynthesis moea protein, domain 2"/>
    <property type="match status" value="1"/>
</dbReference>
<evidence type="ECO:0000259" key="2">
    <source>
        <dbReference type="SMART" id="SM00852"/>
    </source>
</evidence>
<geneLocation type="plasmid" evidence="3 4">
    <name>unnamed2</name>
</geneLocation>
<dbReference type="KEGG" id="hmp:K6T50_18075"/>
<keyword evidence="4" id="KW-1185">Reference proteome</keyword>
<dbReference type="InterPro" id="IPR038987">
    <property type="entry name" value="MoeA-like"/>
</dbReference>
<evidence type="ECO:0000313" key="4">
    <source>
        <dbReference type="Proteomes" id="UP000826254"/>
    </source>
</evidence>
<dbReference type="GO" id="GO:0006777">
    <property type="term" value="P:Mo-molybdopterin cofactor biosynthetic process"/>
    <property type="evidence" value="ECO:0007669"/>
    <property type="project" value="TreeGrafter"/>
</dbReference>
<feature type="region of interest" description="Disordered" evidence="1">
    <location>
        <begin position="83"/>
        <end position="103"/>
    </location>
</feature>
<dbReference type="GO" id="GO:0005737">
    <property type="term" value="C:cytoplasm"/>
    <property type="evidence" value="ECO:0007669"/>
    <property type="project" value="TreeGrafter"/>
</dbReference>
<dbReference type="GO" id="GO:0061599">
    <property type="term" value="F:molybdopterin molybdotransferase activity"/>
    <property type="evidence" value="ECO:0007669"/>
    <property type="project" value="TreeGrafter"/>
</dbReference>
<evidence type="ECO:0000256" key="1">
    <source>
        <dbReference type="SAM" id="MobiDB-lite"/>
    </source>
</evidence>
<dbReference type="PANTHER" id="PTHR10192">
    <property type="entry name" value="MOLYBDOPTERIN BIOSYNTHESIS PROTEIN"/>
    <property type="match status" value="1"/>
</dbReference>
<dbReference type="EMBL" id="CP081960">
    <property type="protein sequence ID" value="QZP39488.1"/>
    <property type="molecule type" value="Genomic_DNA"/>
</dbReference>
<dbReference type="SUPFAM" id="SSF53218">
    <property type="entry name" value="Molybdenum cofactor biosynthesis proteins"/>
    <property type="match status" value="1"/>
</dbReference>
<dbReference type="Gene3D" id="3.40.980.10">
    <property type="entry name" value="MoaB/Mog-like domain"/>
    <property type="match status" value="1"/>
</dbReference>
<dbReference type="PANTHER" id="PTHR10192:SF5">
    <property type="entry name" value="GEPHYRIN"/>
    <property type="match status" value="1"/>
</dbReference>
<protein>
    <submittedName>
        <fullName evidence="3">Molybdopterin molybdotransferase MoeA</fullName>
    </submittedName>
</protein>
<dbReference type="InterPro" id="IPR001453">
    <property type="entry name" value="MoaB/Mog_dom"/>
</dbReference>
<dbReference type="AlphaFoldDB" id="A0A8T8WI25"/>
<dbReference type="InterPro" id="IPR036135">
    <property type="entry name" value="MoeA_linker/N_sf"/>
</dbReference>
<sequence>MVGVGNTTGDGPDVAGATPMSDPVDRETAVSRLRSWFRSHDPAGTAAQIGAAEIAGRTVAEPVVAPADVPARPFATMDGFALASDDTQPRPVEGGVAPEDDPEGLTAGAAVRIATGAPLPDGADAVVPVEASTVVDGALTTDAPAPGTNVFPSGATAAAGDTLFEAGERLSPRHASLLADVGIDRVAVRPRRSAAVLATGTEIAAGEQPDRDSAMLANVLRRWGCDPAVLDPVPDDAGRVADAIAEAADRFDFVVTAGGTSVGAGDHVGAALADTDRLGGDLLFDAVALRPGRPTTAAVVDGTLVCAFPGKPLAAHKAATLVLRPAMTGEHGTATVSATAASFVDLPDGPGAYAVPVHLRDGRAVPAGQGTDSASLYETRFRPGRVSSSTRCTLADGLAVREEPIERGEPVAVTPYEVIE</sequence>
<keyword evidence="3" id="KW-0614">Plasmid</keyword>
<reference evidence="3 4" key="1">
    <citation type="journal article" date="2021" name="Int. J. Syst. Evol. Microbiol.">
        <title>Halobaculum halophilum sp. nov. and Halobaculum salinum sp. nov., isolated from salt lake and saline soil.</title>
        <authorList>
            <person name="Cui H.L."/>
            <person name="Shi X.W."/>
            <person name="Yin X.M."/>
            <person name="Yang X.Y."/>
            <person name="Hou J."/>
            <person name="Zhu L."/>
        </authorList>
    </citation>
    <scope>NUCLEOTIDE SEQUENCE [LARGE SCALE GENOMIC DNA]</scope>
    <source>
        <strain evidence="3 4">NBRC 109044</strain>
    </source>
</reference>
<evidence type="ECO:0000313" key="3">
    <source>
        <dbReference type="EMBL" id="QZP39488.1"/>
    </source>
</evidence>
<dbReference type="CDD" id="cd00887">
    <property type="entry name" value="MoeA"/>
    <property type="match status" value="1"/>
</dbReference>
<name>A0A8T8WI25_9EURY</name>
<dbReference type="Pfam" id="PF03453">
    <property type="entry name" value="MoeA_N"/>
    <property type="match status" value="1"/>
</dbReference>
<dbReference type="Gene3D" id="2.170.190.11">
    <property type="entry name" value="Molybdopterin biosynthesis moea protein, domain 3"/>
    <property type="match status" value="1"/>
</dbReference>
<feature type="region of interest" description="Disordered" evidence="1">
    <location>
        <begin position="1"/>
        <end position="27"/>
    </location>
</feature>
<gene>
    <name evidence="3" type="ORF">K6T50_18075</name>
</gene>
<accession>A0A8T8WI25</accession>
<organism evidence="3 4">
    <name type="scientific">Halobaculum magnesiiphilum</name>
    <dbReference type="NCBI Taxonomy" id="1017351"/>
    <lineage>
        <taxon>Archaea</taxon>
        <taxon>Methanobacteriati</taxon>
        <taxon>Methanobacteriota</taxon>
        <taxon>Stenosarchaea group</taxon>
        <taxon>Halobacteria</taxon>
        <taxon>Halobacteriales</taxon>
        <taxon>Haloferacaceae</taxon>
        <taxon>Halobaculum</taxon>
    </lineage>
</organism>
<dbReference type="InterPro" id="IPR005110">
    <property type="entry name" value="MoeA_linker/N"/>
</dbReference>
<dbReference type="Pfam" id="PF00994">
    <property type="entry name" value="MoCF_biosynth"/>
    <property type="match status" value="1"/>
</dbReference>
<dbReference type="SUPFAM" id="SSF63882">
    <property type="entry name" value="MoeA N-terminal region -like"/>
    <property type="match status" value="1"/>
</dbReference>
<proteinExistence type="predicted"/>